<dbReference type="InterPro" id="IPR020846">
    <property type="entry name" value="MFS_dom"/>
</dbReference>
<feature type="transmembrane region" description="Helical" evidence="5">
    <location>
        <begin position="75"/>
        <end position="93"/>
    </location>
</feature>
<comment type="subcellular location">
    <subcellularLocation>
        <location evidence="1">Membrane</location>
        <topology evidence="1">Multi-pass membrane protein</topology>
    </subcellularLocation>
</comment>
<dbReference type="PROSITE" id="PS50850">
    <property type="entry name" value="MFS"/>
    <property type="match status" value="1"/>
</dbReference>
<feature type="transmembrane region" description="Helical" evidence="5">
    <location>
        <begin position="12"/>
        <end position="31"/>
    </location>
</feature>
<dbReference type="InterPro" id="IPR011701">
    <property type="entry name" value="MFS"/>
</dbReference>
<feature type="domain" description="Major facilitator superfamily (MFS) profile" evidence="6">
    <location>
        <begin position="9"/>
        <end position="410"/>
    </location>
</feature>
<protein>
    <submittedName>
        <fullName evidence="7">Fucose permease</fullName>
    </submittedName>
</protein>
<feature type="transmembrane region" description="Helical" evidence="5">
    <location>
        <begin position="163"/>
        <end position="181"/>
    </location>
</feature>
<dbReference type="PANTHER" id="PTHR23514:SF13">
    <property type="entry name" value="INNER MEMBRANE PROTEIN YBJJ"/>
    <property type="match status" value="1"/>
</dbReference>
<name>A0A1I4U5T9_9BURK</name>
<feature type="transmembrane region" description="Helical" evidence="5">
    <location>
        <begin position="129"/>
        <end position="157"/>
    </location>
</feature>
<gene>
    <name evidence="7" type="ORF">SAMN02982985_05500</name>
</gene>
<organism evidence="7 8">
    <name type="scientific">Rugamonas rubra</name>
    <dbReference type="NCBI Taxonomy" id="758825"/>
    <lineage>
        <taxon>Bacteria</taxon>
        <taxon>Pseudomonadati</taxon>
        <taxon>Pseudomonadota</taxon>
        <taxon>Betaproteobacteria</taxon>
        <taxon>Burkholderiales</taxon>
        <taxon>Oxalobacteraceae</taxon>
        <taxon>Telluria group</taxon>
        <taxon>Rugamonas</taxon>
    </lineage>
</organism>
<dbReference type="RefSeq" id="WP_093390883.1">
    <property type="nucleotide sequence ID" value="NZ_FOTW01000037.1"/>
</dbReference>
<dbReference type="InterPro" id="IPR051788">
    <property type="entry name" value="MFS_Transporter"/>
</dbReference>
<dbReference type="InterPro" id="IPR036259">
    <property type="entry name" value="MFS_trans_sf"/>
</dbReference>
<feature type="transmembrane region" description="Helical" evidence="5">
    <location>
        <begin position="355"/>
        <end position="380"/>
    </location>
</feature>
<feature type="transmembrane region" description="Helical" evidence="5">
    <location>
        <begin position="43"/>
        <end position="63"/>
    </location>
</feature>
<dbReference type="GO" id="GO:0016020">
    <property type="term" value="C:membrane"/>
    <property type="evidence" value="ECO:0007669"/>
    <property type="project" value="UniProtKB-SubCell"/>
</dbReference>
<accession>A0A1I4U5T9</accession>
<keyword evidence="8" id="KW-1185">Reference proteome</keyword>
<evidence type="ECO:0000256" key="5">
    <source>
        <dbReference type="SAM" id="Phobius"/>
    </source>
</evidence>
<evidence type="ECO:0000256" key="2">
    <source>
        <dbReference type="ARBA" id="ARBA00022692"/>
    </source>
</evidence>
<evidence type="ECO:0000256" key="1">
    <source>
        <dbReference type="ARBA" id="ARBA00004141"/>
    </source>
</evidence>
<evidence type="ECO:0000313" key="7">
    <source>
        <dbReference type="EMBL" id="SFM84171.1"/>
    </source>
</evidence>
<sequence>MHTAAVKQARWATLMVFFANGLGIGAWATAIPPLKQALALSDASLSLALLALAAGAVCCMPLSGRLVPRVGGTAAATKLAGLAFAALLPLPLWVDSLPLLMLATLLLGGANGLLDVAMNAHASTVERRWGAAIMSSFHAAFSLGGLAGTGIGAALLYFDTPTAWLLLPTALLALALVLTAAGRLDADAAVAPPSGAGIGAAADSNHAASAAAAATTAHGTPAPSPTAARSARLAVAGLAAIALLCFLVEGAMVDWSGLYLTSTGATAAAAAAGFAAFSCTMVLGRLLGDRVVRHCGSRQVIVGGAALAALGLGLAGALPATGTILAGYAMAGLGLSNVVPAIFSAAGRTGSSAAAGIAMVASIGYAGLLAGPPLIGAVAANWSLRAGVGVMAGAALCAALLTLAVRRRPADTATDTAADTAAPCAAPAAAGKAS</sequence>
<dbReference type="Pfam" id="PF07690">
    <property type="entry name" value="MFS_1"/>
    <property type="match status" value="1"/>
</dbReference>
<reference evidence="7 8" key="1">
    <citation type="submission" date="2016-10" db="EMBL/GenBank/DDBJ databases">
        <authorList>
            <person name="de Groot N.N."/>
        </authorList>
    </citation>
    <scope>NUCLEOTIDE SEQUENCE [LARGE SCALE GENOMIC DNA]</scope>
    <source>
        <strain evidence="7 8">ATCC 43154</strain>
    </source>
</reference>
<evidence type="ECO:0000256" key="3">
    <source>
        <dbReference type="ARBA" id="ARBA00022989"/>
    </source>
</evidence>
<evidence type="ECO:0000259" key="6">
    <source>
        <dbReference type="PROSITE" id="PS50850"/>
    </source>
</evidence>
<proteinExistence type="predicted"/>
<feature type="transmembrane region" description="Helical" evidence="5">
    <location>
        <begin position="324"/>
        <end position="343"/>
    </location>
</feature>
<dbReference type="GO" id="GO:0022857">
    <property type="term" value="F:transmembrane transporter activity"/>
    <property type="evidence" value="ECO:0007669"/>
    <property type="project" value="InterPro"/>
</dbReference>
<feature type="transmembrane region" description="Helical" evidence="5">
    <location>
        <begin position="99"/>
        <end position="117"/>
    </location>
</feature>
<dbReference type="Proteomes" id="UP000199470">
    <property type="component" value="Unassembled WGS sequence"/>
</dbReference>
<keyword evidence="3 5" id="KW-1133">Transmembrane helix</keyword>
<dbReference type="Gene3D" id="1.20.1250.20">
    <property type="entry name" value="MFS general substrate transporter like domains"/>
    <property type="match status" value="2"/>
</dbReference>
<dbReference type="PANTHER" id="PTHR23514">
    <property type="entry name" value="BYPASS OF STOP CODON PROTEIN 6"/>
    <property type="match status" value="1"/>
</dbReference>
<keyword evidence="2 5" id="KW-0812">Transmembrane</keyword>
<dbReference type="STRING" id="758825.SAMN02982985_05500"/>
<dbReference type="AlphaFoldDB" id="A0A1I4U5T9"/>
<dbReference type="SUPFAM" id="SSF103473">
    <property type="entry name" value="MFS general substrate transporter"/>
    <property type="match status" value="1"/>
</dbReference>
<feature type="transmembrane region" description="Helical" evidence="5">
    <location>
        <begin position="233"/>
        <end position="253"/>
    </location>
</feature>
<feature type="transmembrane region" description="Helical" evidence="5">
    <location>
        <begin position="300"/>
        <end position="318"/>
    </location>
</feature>
<evidence type="ECO:0000256" key="4">
    <source>
        <dbReference type="ARBA" id="ARBA00023136"/>
    </source>
</evidence>
<dbReference type="EMBL" id="FOTW01000037">
    <property type="protein sequence ID" value="SFM84171.1"/>
    <property type="molecule type" value="Genomic_DNA"/>
</dbReference>
<dbReference type="OrthoDB" id="9810941at2"/>
<feature type="transmembrane region" description="Helical" evidence="5">
    <location>
        <begin position="386"/>
        <end position="405"/>
    </location>
</feature>
<keyword evidence="4 5" id="KW-0472">Membrane</keyword>
<feature type="transmembrane region" description="Helical" evidence="5">
    <location>
        <begin position="265"/>
        <end position="288"/>
    </location>
</feature>
<evidence type="ECO:0000313" key="8">
    <source>
        <dbReference type="Proteomes" id="UP000199470"/>
    </source>
</evidence>